<gene>
    <name evidence="6" type="ORF">AS25_11140</name>
</gene>
<dbReference type="RefSeq" id="WP_035965132.1">
    <property type="nucleotide sequence ID" value="NZ_JROM01000048.1"/>
</dbReference>
<comment type="caution">
    <text evidence="6">The sequence shown here is derived from an EMBL/GenBank/DDBJ whole genome shotgun (WGS) entry which is preliminary data.</text>
</comment>
<evidence type="ECO:0000256" key="2">
    <source>
        <dbReference type="ARBA" id="ARBA00022741"/>
    </source>
</evidence>
<dbReference type="eggNOG" id="COG2170">
    <property type="taxonomic scope" value="Bacteria"/>
</dbReference>
<dbReference type="EMBL" id="JROM01000048">
    <property type="protein sequence ID" value="KHE73707.1"/>
    <property type="molecule type" value="Genomic_DNA"/>
</dbReference>
<evidence type="ECO:0000313" key="7">
    <source>
        <dbReference type="Proteomes" id="UP000030664"/>
    </source>
</evidence>
<dbReference type="PANTHER" id="PTHR36510:SF1">
    <property type="entry name" value="GLUTAMATE--CYSTEINE LIGASE 2-RELATED"/>
    <property type="match status" value="1"/>
</dbReference>
<dbReference type="InterPro" id="IPR011793">
    <property type="entry name" value="YbdK"/>
</dbReference>
<dbReference type="InterPro" id="IPR014746">
    <property type="entry name" value="Gln_synth/guanido_kin_cat_dom"/>
</dbReference>
<keyword evidence="3 5" id="KW-0067">ATP-binding</keyword>
<dbReference type="InterPro" id="IPR006336">
    <property type="entry name" value="GCS2"/>
</dbReference>
<dbReference type="GO" id="GO:0004357">
    <property type="term" value="F:glutamate-cysteine ligase activity"/>
    <property type="evidence" value="ECO:0007669"/>
    <property type="project" value="UniProtKB-EC"/>
</dbReference>
<dbReference type="PANTHER" id="PTHR36510">
    <property type="entry name" value="GLUTAMATE--CYSTEINE LIGASE 2-RELATED"/>
    <property type="match status" value="1"/>
</dbReference>
<proteinExistence type="inferred from homology"/>
<keyword evidence="2 5" id="KW-0547">Nucleotide-binding</keyword>
<dbReference type="HAMAP" id="MF_01609">
    <property type="entry name" value="Glu_cys_ligase_2"/>
    <property type="match status" value="1"/>
</dbReference>
<dbReference type="EC" id="6.3.2.2" evidence="5"/>
<dbReference type="GO" id="GO:0042398">
    <property type="term" value="P:modified amino acid biosynthetic process"/>
    <property type="evidence" value="ECO:0007669"/>
    <property type="project" value="InterPro"/>
</dbReference>
<evidence type="ECO:0000256" key="3">
    <source>
        <dbReference type="ARBA" id="ARBA00022840"/>
    </source>
</evidence>
<dbReference type="Pfam" id="PF04107">
    <property type="entry name" value="GCS2"/>
    <property type="match status" value="1"/>
</dbReference>
<reference evidence="6 7" key="1">
    <citation type="submission" date="2014-09" db="EMBL/GenBank/DDBJ databases">
        <title>High-quality draft genome sequence of Kocuria marina SO9-6, an actinobacterium isolated from a copper mine.</title>
        <authorList>
            <person name="Castro D.B."/>
            <person name="Pereira L.B."/>
            <person name="Silva M.V."/>
            <person name="Silva B.P."/>
            <person name="Zanardi B.R."/>
            <person name="Carlos C."/>
            <person name="Belgini D.R."/>
            <person name="Limache E.G."/>
            <person name="Lacerda G.V."/>
            <person name="Nery M.B."/>
            <person name="Gomes M.B."/>
            <person name="Souza S."/>
            <person name="Silva T.M."/>
            <person name="Rodrigues V.D."/>
            <person name="Paulino L.C."/>
            <person name="Vicentini R."/>
            <person name="Ferraz L.F."/>
            <person name="Ottoboni L.M."/>
        </authorList>
    </citation>
    <scope>NUCLEOTIDE SEQUENCE [LARGE SCALE GENOMIC DNA]</scope>
    <source>
        <strain evidence="6 7">SO9-6</strain>
    </source>
</reference>
<comment type="function">
    <text evidence="5">ATP-dependent carboxylate-amine ligase which exhibits weak glutamate--cysteine ligase activity.</text>
</comment>
<organism evidence="6 7">
    <name type="scientific">Kocuria marina</name>
    <dbReference type="NCBI Taxonomy" id="223184"/>
    <lineage>
        <taxon>Bacteria</taxon>
        <taxon>Bacillati</taxon>
        <taxon>Actinomycetota</taxon>
        <taxon>Actinomycetes</taxon>
        <taxon>Micrococcales</taxon>
        <taxon>Micrococcaceae</taxon>
        <taxon>Kocuria</taxon>
    </lineage>
</organism>
<dbReference type="InterPro" id="IPR050141">
    <property type="entry name" value="GCL_type2/YbdK_subfam"/>
</dbReference>
<dbReference type="STRING" id="223184.AS25_11140"/>
<protein>
    <recommendedName>
        <fullName evidence="5">Putative glutamate--cysteine ligase 2</fullName>
        <ecNumber evidence="5">6.3.2.2</ecNumber>
    </recommendedName>
    <alternativeName>
        <fullName evidence="5">Gamma-glutamylcysteine synthetase 2</fullName>
        <shortName evidence="5">GCS 2</shortName>
        <shortName evidence="5">Gamma-GCS 2</shortName>
    </alternativeName>
</protein>
<comment type="similarity">
    <text evidence="5">Belongs to the glutamate--cysteine ligase type 2 family. YbdK subfamily.</text>
</comment>
<evidence type="ECO:0000256" key="4">
    <source>
        <dbReference type="ARBA" id="ARBA00048819"/>
    </source>
</evidence>
<dbReference type="Proteomes" id="UP000030664">
    <property type="component" value="Unassembled WGS sequence"/>
</dbReference>
<keyword evidence="1 5" id="KW-0436">Ligase</keyword>
<dbReference type="Gene3D" id="3.30.590.20">
    <property type="match status" value="1"/>
</dbReference>
<evidence type="ECO:0000313" key="6">
    <source>
        <dbReference type="EMBL" id="KHE73707.1"/>
    </source>
</evidence>
<sequence>MSTFGIEEEFLLVDRGDNLPARPTPEQSAQLVSLTAGGGAATPEWLSCQVEETSPVFRDAATAVASLVEFRTALREATNAMGMDVVGVAAAPDVRPEPAQITHDARYQRLAGQTPAIAADQYISGMHVHLGFPDLEVAVRALNGLRGWLPVLVAIGANSPVWRGVESGFESWRSIHYRRWMANGVPPHFQDLHDYDSRVAMLTAFDAVESPASLSWLARLSHRHGTLEIRACDVQLEAQDSVAIAVLTRALANYALEAPPAVAFTQEYLDIALWQSARWGLSGRLLDPVTATLVPAEELVGTLLERVSGHYTSEADRRFAEAGVRRILERGNGASRQRRAFGRAGVPGIMALATRAMTVAPSGAE</sequence>
<evidence type="ECO:0000256" key="1">
    <source>
        <dbReference type="ARBA" id="ARBA00022598"/>
    </source>
</evidence>
<accession>A0A0B0DC19</accession>
<name>A0A0B0DC19_9MICC</name>
<dbReference type="AlphaFoldDB" id="A0A0B0DC19"/>
<evidence type="ECO:0000256" key="5">
    <source>
        <dbReference type="HAMAP-Rule" id="MF_01609"/>
    </source>
</evidence>
<dbReference type="GO" id="GO:0005524">
    <property type="term" value="F:ATP binding"/>
    <property type="evidence" value="ECO:0007669"/>
    <property type="project" value="UniProtKB-KW"/>
</dbReference>
<dbReference type="NCBIfam" id="TIGR02050">
    <property type="entry name" value="gshA_cyan_rel"/>
    <property type="match status" value="1"/>
</dbReference>
<dbReference type="SUPFAM" id="SSF55931">
    <property type="entry name" value="Glutamine synthetase/guanido kinase"/>
    <property type="match status" value="1"/>
</dbReference>
<comment type="catalytic activity">
    <reaction evidence="4 5">
        <text>L-cysteine + L-glutamate + ATP = gamma-L-glutamyl-L-cysteine + ADP + phosphate + H(+)</text>
        <dbReference type="Rhea" id="RHEA:13285"/>
        <dbReference type="ChEBI" id="CHEBI:15378"/>
        <dbReference type="ChEBI" id="CHEBI:29985"/>
        <dbReference type="ChEBI" id="CHEBI:30616"/>
        <dbReference type="ChEBI" id="CHEBI:35235"/>
        <dbReference type="ChEBI" id="CHEBI:43474"/>
        <dbReference type="ChEBI" id="CHEBI:58173"/>
        <dbReference type="ChEBI" id="CHEBI:456216"/>
        <dbReference type="EC" id="6.3.2.2"/>
    </reaction>
</comment>